<dbReference type="EMBL" id="MK072449">
    <property type="protein sequence ID" value="AYV85380.1"/>
    <property type="molecule type" value="Genomic_DNA"/>
</dbReference>
<name>A0A3G5ADX6_9VIRU</name>
<accession>A0A3G5ADX6</accession>
<evidence type="ECO:0000313" key="1">
    <source>
        <dbReference type="EMBL" id="AYV85380.1"/>
    </source>
</evidence>
<protein>
    <submittedName>
        <fullName evidence="1">Uncharacterized protein</fullName>
    </submittedName>
</protein>
<proteinExistence type="predicted"/>
<reference evidence="1" key="1">
    <citation type="submission" date="2018-10" db="EMBL/GenBank/DDBJ databases">
        <title>Hidden diversity of soil giant viruses.</title>
        <authorList>
            <person name="Schulz F."/>
            <person name="Alteio L."/>
            <person name="Goudeau D."/>
            <person name="Ryan E.M."/>
            <person name="Malmstrom R.R."/>
            <person name="Blanchard J."/>
            <person name="Woyke T."/>
        </authorList>
    </citation>
    <scope>NUCLEOTIDE SEQUENCE</scope>
    <source>
        <strain evidence="1">SAV1</strain>
    </source>
</reference>
<organism evidence="1">
    <name type="scientific">Satyrvirus sp</name>
    <dbReference type="NCBI Taxonomy" id="2487771"/>
    <lineage>
        <taxon>Viruses</taxon>
        <taxon>Varidnaviria</taxon>
        <taxon>Bamfordvirae</taxon>
        <taxon>Nucleocytoviricota</taxon>
        <taxon>Megaviricetes</taxon>
        <taxon>Imitervirales</taxon>
        <taxon>Mimiviridae</taxon>
        <taxon>Megamimivirinae</taxon>
    </lineage>
</organism>
<gene>
    <name evidence="1" type="ORF">Satyrvirus13_13</name>
</gene>
<sequence length="203" mass="23656">MAEGKTEIDQKKLLIRQCLAIGDYYEKNLHARKLVYMPIFFYNLCVTDADKFEIMFESPNTCLKIYKILVLAPNGRVIKNSKKRKIIFSAKNPGTYVIKYWIGHLCEMSALVSYSNKQKGENLYQENLKWTEFRENIADYRAVHDAIFYINIFSKNNLDNTLSVPNSKHKIYSMLGAHKEGSLYKGEGLKEKCQERYMPAKLN</sequence>